<feature type="region of interest" description="Disordered" evidence="1">
    <location>
        <begin position="77"/>
        <end position="132"/>
    </location>
</feature>
<dbReference type="Proteomes" id="UP000050741">
    <property type="component" value="Unassembled WGS sequence"/>
</dbReference>
<evidence type="ECO:0000313" key="3">
    <source>
        <dbReference type="Proteomes" id="UP000050741"/>
    </source>
</evidence>
<reference evidence="4" key="2">
    <citation type="submission" date="2016-06" db="UniProtKB">
        <authorList>
            <consortium name="WormBaseParasite"/>
        </authorList>
    </citation>
    <scope>IDENTIFICATION</scope>
</reference>
<dbReference type="WBParaSite" id="GPLIN_001434100">
    <property type="protein sequence ID" value="GPLIN_001434100"/>
    <property type="gene ID" value="GPLIN_001434100"/>
</dbReference>
<protein>
    <submittedName>
        <fullName evidence="4">Transmembrane protein</fullName>
    </submittedName>
</protein>
<proteinExistence type="predicted"/>
<keyword evidence="3" id="KW-1185">Reference proteome</keyword>
<evidence type="ECO:0000256" key="2">
    <source>
        <dbReference type="SAM" id="Phobius"/>
    </source>
</evidence>
<evidence type="ECO:0000313" key="4">
    <source>
        <dbReference type="WBParaSite" id="GPLIN_001434100"/>
    </source>
</evidence>
<reference evidence="3" key="1">
    <citation type="submission" date="2014-05" db="EMBL/GenBank/DDBJ databases">
        <title>The genome and life-stage specific transcriptomes of Globodera pallida elucidate key aspects of plant parasitism by a cyst nematode.</title>
        <authorList>
            <person name="Cotton J.A."/>
            <person name="Lilley C.J."/>
            <person name="Jones L.M."/>
            <person name="Kikuchi T."/>
            <person name="Reid A.J."/>
            <person name="Thorpe P."/>
            <person name="Tsai I.J."/>
            <person name="Beasley H."/>
            <person name="Blok V."/>
            <person name="Cock P.J.A."/>
            <person name="Van den Akker S.E."/>
            <person name="Holroyd N."/>
            <person name="Hunt M."/>
            <person name="Mantelin S."/>
            <person name="Naghra H."/>
            <person name="Pain A."/>
            <person name="Palomares-Rius J.E."/>
            <person name="Zarowiecki M."/>
            <person name="Berriman M."/>
            <person name="Jones J.T."/>
            <person name="Urwin P.E."/>
        </authorList>
    </citation>
    <scope>NUCLEOTIDE SEQUENCE [LARGE SCALE GENOMIC DNA]</scope>
    <source>
        <strain evidence="3">Lindley</strain>
    </source>
</reference>
<sequence length="132" mass="14720">MVFIADRFFGRDCHPGLTPMFEKDGVKSNSLEKSPFRPSLVSLFPSASSPLIRFFALLLIAVTLLAVAVCFWSHWKRRKGRRERRRAGDEQRHKGKTVRGGNGLLEEGAGDEQQHKGKTVRGGNGLLEEATV</sequence>
<organism evidence="3 4">
    <name type="scientific">Globodera pallida</name>
    <name type="common">Potato cyst nematode worm</name>
    <name type="synonym">Heterodera pallida</name>
    <dbReference type="NCBI Taxonomy" id="36090"/>
    <lineage>
        <taxon>Eukaryota</taxon>
        <taxon>Metazoa</taxon>
        <taxon>Ecdysozoa</taxon>
        <taxon>Nematoda</taxon>
        <taxon>Chromadorea</taxon>
        <taxon>Rhabditida</taxon>
        <taxon>Tylenchina</taxon>
        <taxon>Tylenchomorpha</taxon>
        <taxon>Tylenchoidea</taxon>
        <taxon>Heteroderidae</taxon>
        <taxon>Heteroderinae</taxon>
        <taxon>Globodera</taxon>
    </lineage>
</organism>
<evidence type="ECO:0000256" key="1">
    <source>
        <dbReference type="SAM" id="MobiDB-lite"/>
    </source>
</evidence>
<name>A0A183CN84_GLOPA</name>
<feature type="transmembrane region" description="Helical" evidence="2">
    <location>
        <begin position="51"/>
        <end position="75"/>
    </location>
</feature>
<keyword evidence="2" id="KW-0812">Transmembrane</keyword>
<dbReference type="AlphaFoldDB" id="A0A183CN84"/>
<accession>A0A183CN84</accession>
<keyword evidence="2" id="KW-0472">Membrane</keyword>
<keyword evidence="2" id="KW-1133">Transmembrane helix</keyword>